<keyword evidence="2" id="KW-1185">Reference proteome</keyword>
<accession>A0A813A0Z1</accession>
<sequence length="660" mass="72571">MPLTSEVSDQIRAILDRSKSGDFLVKSVQELFGVLRQAGLMSTMTLPPLSVGVHPQNRDGIMLHQKDCHELLDSIAQVGFVASRVEAIGVEVCSESERDYNVKLCTAAAGKLGSMDPDALKILSLSASHTNFALRLVASAAPHESESLSVNGILSLEQVRLRDPVLAQHVVQGLTWQVIAKGVKKMALSSKPPCAETFPALYTFALRYCGGSDGRFLRETEQFVRTSGQTRSLGLGFWQLLAQDYMKGQQQLVHMRHAILKLGLSGGGLTQSNAKKMYSRECSPKILEGDRVLMQLRELVSNAGIDILQDVRFINILGIVDMTVARFCLGIQAAEDGKDYKSIQGIAHDATLLFGTLGVQLTSPWQSSAEAAKGAQSSNSQALERMRELNSDGSLRNASELLADKGFTLQAFVRRRADKLECRIDGIHGQQIHLVELKNKGVMKVPLEQFLAGTWVTFQPRSEPEIIEDLSVFMPSECYDFQAAVVVACIQQELATLTENHKNILSQLSMQLKPTKALVTTEKFKAGQLVLVPSSFKIVQRLKSQGDLPNAVKAQVDWKLDDRQFWITACNSLPKVDEAFEPGKHCMAPFFAVPTSEDNDSVNLVMSMASSKESKVKIPVLKNTHAIAKGTSLLQAPIKKDNKREHLEMPVPVKRVKGKQ</sequence>
<dbReference type="OrthoDB" id="416300at2759"/>
<name>A0A813A0Z1_9DINO</name>
<protein>
    <submittedName>
        <fullName evidence="1">Uncharacterized protein</fullName>
    </submittedName>
</protein>
<reference evidence="1" key="1">
    <citation type="submission" date="2021-02" db="EMBL/GenBank/DDBJ databases">
        <authorList>
            <person name="Dougan E. K."/>
            <person name="Rhodes N."/>
            <person name="Thang M."/>
            <person name="Chan C."/>
        </authorList>
    </citation>
    <scope>NUCLEOTIDE SEQUENCE</scope>
</reference>
<gene>
    <name evidence="1" type="ORF">SNEC2469_LOCUS26341</name>
</gene>
<dbReference type="EMBL" id="CAJNJA010053421">
    <property type="protein sequence ID" value="CAE7850394.1"/>
    <property type="molecule type" value="Genomic_DNA"/>
</dbReference>
<organism evidence="1 2">
    <name type="scientific">Symbiodinium necroappetens</name>
    <dbReference type="NCBI Taxonomy" id="1628268"/>
    <lineage>
        <taxon>Eukaryota</taxon>
        <taxon>Sar</taxon>
        <taxon>Alveolata</taxon>
        <taxon>Dinophyceae</taxon>
        <taxon>Suessiales</taxon>
        <taxon>Symbiodiniaceae</taxon>
        <taxon>Symbiodinium</taxon>
    </lineage>
</organism>
<evidence type="ECO:0000313" key="1">
    <source>
        <dbReference type="EMBL" id="CAE7850394.1"/>
    </source>
</evidence>
<comment type="caution">
    <text evidence="1">The sequence shown here is derived from an EMBL/GenBank/DDBJ whole genome shotgun (WGS) entry which is preliminary data.</text>
</comment>
<dbReference type="Proteomes" id="UP000601435">
    <property type="component" value="Unassembled WGS sequence"/>
</dbReference>
<dbReference type="AlphaFoldDB" id="A0A813A0Z1"/>
<evidence type="ECO:0000313" key="2">
    <source>
        <dbReference type="Proteomes" id="UP000601435"/>
    </source>
</evidence>
<proteinExistence type="predicted"/>